<keyword evidence="3" id="KW-1185">Reference proteome</keyword>
<dbReference type="KEGG" id="cput:CONPUDRAFT_163156"/>
<dbReference type="EMBL" id="JH711575">
    <property type="protein sequence ID" value="EIW83893.1"/>
    <property type="molecule type" value="Genomic_DNA"/>
</dbReference>
<reference evidence="3" key="1">
    <citation type="journal article" date="2012" name="Science">
        <title>The Paleozoic origin of enzymatic lignin decomposition reconstructed from 31 fungal genomes.</title>
        <authorList>
            <person name="Floudas D."/>
            <person name="Binder M."/>
            <person name="Riley R."/>
            <person name="Barry K."/>
            <person name="Blanchette R.A."/>
            <person name="Henrissat B."/>
            <person name="Martinez A.T."/>
            <person name="Otillar R."/>
            <person name="Spatafora J.W."/>
            <person name="Yadav J.S."/>
            <person name="Aerts A."/>
            <person name="Benoit I."/>
            <person name="Boyd A."/>
            <person name="Carlson A."/>
            <person name="Copeland A."/>
            <person name="Coutinho P.M."/>
            <person name="de Vries R.P."/>
            <person name="Ferreira P."/>
            <person name="Findley K."/>
            <person name="Foster B."/>
            <person name="Gaskell J."/>
            <person name="Glotzer D."/>
            <person name="Gorecki P."/>
            <person name="Heitman J."/>
            <person name="Hesse C."/>
            <person name="Hori C."/>
            <person name="Igarashi K."/>
            <person name="Jurgens J.A."/>
            <person name="Kallen N."/>
            <person name="Kersten P."/>
            <person name="Kohler A."/>
            <person name="Kuees U."/>
            <person name="Kumar T.K.A."/>
            <person name="Kuo A."/>
            <person name="LaButti K."/>
            <person name="Larrondo L.F."/>
            <person name="Lindquist E."/>
            <person name="Ling A."/>
            <person name="Lombard V."/>
            <person name="Lucas S."/>
            <person name="Lundell T."/>
            <person name="Martin R."/>
            <person name="McLaughlin D.J."/>
            <person name="Morgenstern I."/>
            <person name="Morin E."/>
            <person name="Murat C."/>
            <person name="Nagy L.G."/>
            <person name="Nolan M."/>
            <person name="Ohm R.A."/>
            <person name="Patyshakuliyeva A."/>
            <person name="Rokas A."/>
            <person name="Ruiz-Duenas F.J."/>
            <person name="Sabat G."/>
            <person name="Salamov A."/>
            <person name="Samejima M."/>
            <person name="Schmutz J."/>
            <person name="Slot J.C."/>
            <person name="St John F."/>
            <person name="Stenlid J."/>
            <person name="Sun H."/>
            <person name="Sun S."/>
            <person name="Syed K."/>
            <person name="Tsang A."/>
            <person name="Wiebenga A."/>
            <person name="Young D."/>
            <person name="Pisabarro A."/>
            <person name="Eastwood D.C."/>
            <person name="Martin F."/>
            <person name="Cullen D."/>
            <person name="Grigoriev I.V."/>
            <person name="Hibbett D.S."/>
        </authorList>
    </citation>
    <scope>NUCLEOTIDE SEQUENCE [LARGE SCALE GENOMIC DNA]</scope>
    <source>
        <strain evidence="3">RWD-64-598 SS2</strain>
    </source>
</reference>
<protein>
    <submittedName>
        <fullName evidence="2">Uncharacterized protein</fullName>
    </submittedName>
</protein>
<dbReference type="SUPFAM" id="SSF48371">
    <property type="entry name" value="ARM repeat"/>
    <property type="match status" value="1"/>
</dbReference>
<dbReference type="Proteomes" id="UP000053558">
    <property type="component" value="Unassembled WGS sequence"/>
</dbReference>
<dbReference type="Gene3D" id="1.25.40.180">
    <property type="match status" value="1"/>
</dbReference>
<dbReference type="AlphaFoldDB" id="A0A5M3MXK5"/>
<feature type="region of interest" description="Disordered" evidence="1">
    <location>
        <begin position="138"/>
        <end position="161"/>
    </location>
</feature>
<dbReference type="RefSeq" id="XP_007765750.1">
    <property type="nucleotide sequence ID" value="XM_007767560.1"/>
</dbReference>
<feature type="compositionally biased region" description="Basic and acidic residues" evidence="1">
    <location>
        <begin position="146"/>
        <end position="161"/>
    </location>
</feature>
<comment type="caution">
    <text evidence="2">The sequence shown here is derived from an EMBL/GenBank/DDBJ whole genome shotgun (WGS) entry which is preliminary data.</text>
</comment>
<evidence type="ECO:0000313" key="3">
    <source>
        <dbReference type="Proteomes" id="UP000053558"/>
    </source>
</evidence>
<name>A0A5M3MXK5_CONPW</name>
<sequence>MTSTGSHSDSAFGESSAASATLDNVEPVALPQVSAMMNRWVASSVGRAAHNGTAVDADAPEVVDRKVRALQNKLTTKNFRSISNQIVAWENKSEKEKDGRTLIRVTRLVLERAKDEAVWNSLHARLCHKEEFEGGWAKSDVSATRGSKETNEEGTIAKEKEGETDKSALYWDEDYAAQKAVMTRFFFSYLKRQDL</sequence>
<evidence type="ECO:0000256" key="1">
    <source>
        <dbReference type="SAM" id="MobiDB-lite"/>
    </source>
</evidence>
<organism evidence="2 3">
    <name type="scientific">Coniophora puteana (strain RWD-64-598)</name>
    <name type="common">Brown rot fungus</name>
    <dbReference type="NCBI Taxonomy" id="741705"/>
    <lineage>
        <taxon>Eukaryota</taxon>
        <taxon>Fungi</taxon>
        <taxon>Dikarya</taxon>
        <taxon>Basidiomycota</taxon>
        <taxon>Agaricomycotina</taxon>
        <taxon>Agaricomycetes</taxon>
        <taxon>Agaricomycetidae</taxon>
        <taxon>Boletales</taxon>
        <taxon>Coniophorineae</taxon>
        <taxon>Coniophoraceae</taxon>
        <taxon>Coniophora</taxon>
    </lineage>
</organism>
<dbReference type="InterPro" id="IPR016024">
    <property type="entry name" value="ARM-type_fold"/>
</dbReference>
<dbReference type="GeneID" id="19204872"/>
<proteinExistence type="predicted"/>
<gene>
    <name evidence="2" type="ORF">CONPUDRAFT_163156</name>
</gene>
<dbReference type="OrthoDB" id="514777at2759"/>
<evidence type="ECO:0000313" key="2">
    <source>
        <dbReference type="EMBL" id="EIW83893.1"/>
    </source>
</evidence>
<accession>A0A5M3MXK5</accession>